<dbReference type="GO" id="GO:0005737">
    <property type="term" value="C:cytoplasm"/>
    <property type="evidence" value="ECO:0007669"/>
    <property type="project" value="UniProtKB-SubCell"/>
</dbReference>
<feature type="domain" description="UDP N-acetylglucosamine O-acyltransferase C-terminal" evidence="7">
    <location>
        <begin position="180"/>
        <end position="260"/>
    </location>
</feature>
<dbReference type="RefSeq" id="WP_126010411.1">
    <property type="nucleotide sequence ID" value="NZ_CP032509.1"/>
</dbReference>
<evidence type="ECO:0000256" key="4">
    <source>
        <dbReference type="ARBA" id="ARBA00023098"/>
    </source>
</evidence>
<keyword evidence="6" id="KW-0677">Repeat</keyword>
<dbReference type="Proteomes" id="UP000268192">
    <property type="component" value="Chromosome"/>
</dbReference>
<evidence type="ECO:0000313" key="9">
    <source>
        <dbReference type="Proteomes" id="UP000268192"/>
    </source>
</evidence>
<dbReference type="SUPFAM" id="SSF51161">
    <property type="entry name" value="Trimeric LpxA-like enzymes"/>
    <property type="match status" value="1"/>
</dbReference>
<evidence type="ECO:0000256" key="5">
    <source>
        <dbReference type="ARBA" id="ARBA00023315"/>
    </source>
</evidence>
<evidence type="ECO:0000256" key="2">
    <source>
        <dbReference type="ARBA" id="ARBA00022556"/>
    </source>
</evidence>
<dbReference type="KEGG" id="abaw:D5400_13155"/>
<dbReference type="NCBIfam" id="TIGR01852">
    <property type="entry name" value="lipid_A_lpxA"/>
    <property type="match status" value="1"/>
</dbReference>
<name>A0A3Q8XPD4_9HYPH</name>
<comment type="catalytic activity">
    <reaction evidence="6">
        <text>a (3R)-hydroxyacyl-[ACP] + UDP-N-acetyl-alpha-D-glucosamine = a UDP-3-O-[(3R)-3-hydroxyacyl]-N-acetyl-alpha-D-glucosamine + holo-[ACP]</text>
        <dbReference type="Rhea" id="RHEA:67812"/>
        <dbReference type="Rhea" id="RHEA-COMP:9685"/>
        <dbReference type="Rhea" id="RHEA-COMP:9945"/>
        <dbReference type="ChEBI" id="CHEBI:57705"/>
        <dbReference type="ChEBI" id="CHEBI:64479"/>
        <dbReference type="ChEBI" id="CHEBI:78827"/>
        <dbReference type="ChEBI" id="CHEBI:173225"/>
        <dbReference type="EC" id="2.3.1.129"/>
    </reaction>
</comment>
<accession>A0A3Q8XPD4</accession>
<evidence type="ECO:0000256" key="6">
    <source>
        <dbReference type="HAMAP-Rule" id="MF_00387"/>
    </source>
</evidence>
<dbReference type="Gene3D" id="2.160.10.10">
    <property type="entry name" value="Hexapeptide repeat proteins"/>
    <property type="match status" value="1"/>
</dbReference>
<keyword evidence="1 6" id="KW-0444">Lipid biosynthesis</keyword>
<keyword evidence="4 6" id="KW-0443">Lipid metabolism</keyword>
<comment type="subunit">
    <text evidence="6">Homotrimer.</text>
</comment>
<dbReference type="Pfam" id="PF00132">
    <property type="entry name" value="Hexapep"/>
    <property type="match status" value="2"/>
</dbReference>
<dbReference type="HAMAP" id="MF_00387">
    <property type="entry name" value="LpxA"/>
    <property type="match status" value="1"/>
</dbReference>
<dbReference type="InterPro" id="IPR029098">
    <property type="entry name" value="Acetyltransf_C"/>
</dbReference>
<proteinExistence type="inferred from homology"/>
<comment type="function">
    <text evidence="6">Involved in the biosynthesis of lipid A, a phosphorylated glycolipid that anchors the lipopolysaccharide to the outer membrane of the cell.</text>
</comment>
<dbReference type="PANTHER" id="PTHR43480">
    <property type="entry name" value="ACYL-[ACYL-CARRIER-PROTEIN]--UDP-N-ACETYLGLUCOSAMINE O-ACYLTRANSFERASE"/>
    <property type="match status" value="1"/>
</dbReference>
<keyword evidence="3 6" id="KW-0808">Transferase</keyword>
<dbReference type="PANTHER" id="PTHR43480:SF1">
    <property type="entry name" value="ACYL-[ACYL-CARRIER-PROTEIN]--UDP-N-ACETYLGLUCOSAMINE O-ACYLTRANSFERASE, MITOCHONDRIAL-RELATED"/>
    <property type="match status" value="1"/>
</dbReference>
<protein>
    <recommendedName>
        <fullName evidence="6">Acyl-[acyl-carrier-protein]--UDP-N-acetylglucosamine O-acyltransferase</fullName>
        <shortName evidence="6">UDP-N-acetylglucosamine acyltransferase</shortName>
        <ecNumber evidence="6">2.3.1.129</ecNumber>
    </recommendedName>
</protein>
<evidence type="ECO:0000256" key="1">
    <source>
        <dbReference type="ARBA" id="ARBA00022516"/>
    </source>
</evidence>
<dbReference type="UniPathway" id="UPA00359">
    <property type="reaction ID" value="UER00477"/>
</dbReference>
<keyword evidence="6" id="KW-0963">Cytoplasm</keyword>
<dbReference type="GO" id="GO:0008780">
    <property type="term" value="F:acyl-[acyl-carrier-protein]-UDP-N-acetylglucosamine O-acyltransferase activity"/>
    <property type="evidence" value="ECO:0007669"/>
    <property type="project" value="UniProtKB-UniRule"/>
</dbReference>
<dbReference type="GO" id="GO:0016020">
    <property type="term" value="C:membrane"/>
    <property type="evidence" value="ECO:0007669"/>
    <property type="project" value="GOC"/>
</dbReference>
<evidence type="ECO:0000313" key="8">
    <source>
        <dbReference type="EMBL" id="AZN72093.1"/>
    </source>
</evidence>
<comment type="pathway">
    <text evidence="6">Glycolipid biosynthesis; lipid IV(A) biosynthesis; lipid IV(A) from (3R)-3-hydroxytetradecanoyl-[acyl-carrier-protein] and UDP-N-acetyl-alpha-D-glucosamine: step 1/6.</text>
</comment>
<dbReference type="CDD" id="cd03351">
    <property type="entry name" value="LbH_UDP-GlcNAc_AT"/>
    <property type="match status" value="1"/>
</dbReference>
<sequence>MTSASARVHPSSVIEEGAVIGENVSIGPFCHIGPNVVLGDDCQILSHVAITGFTVLGKGCRVFPGAMLGFEPQNLAYKGEQTRLEIGEGCTMREGVTMHPGMPNAGGLTSVGKNCLFLAYSHVAHDCHVGDNVVLSNNVMLAGHVTVGDRVIIGGGAAVHQFARIGHRAFIGGLSAVNFDVIPYGMLNGNPGVLGGLNIIGMQRAGMDKASIHEVRRAFRHIFQGPGSVRQNAAEARALYSSNETVGQIIDFIEAESERALSSPARAHR</sequence>
<dbReference type="Pfam" id="PF13720">
    <property type="entry name" value="Acetyltransf_11"/>
    <property type="match status" value="1"/>
</dbReference>
<keyword evidence="9" id="KW-1185">Reference proteome</keyword>
<dbReference type="AlphaFoldDB" id="A0A3Q8XPD4"/>
<dbReference type="EC" id="2.3.1.129" evidence="6"/>
<evidence type="ECO:0000259" key="7">
    <source>
        <dbReference type="Pfam" id="PF13720"/>
    </source>
</evidence>
<evidence type="ECO:0000256" key="3">
    <source>
        <dbReference type="ARBA" id="ARBA00022679"/>
    </source>
</evidence>
<dbReference type="InterPro" id="IPR010137">
    <property type="entry name" value="Lipid_A_LpxA"/>
</dbReference>
<comment type="similarity">
    <text evidence="6">Belongs to the transferase hexapeptide repeat family. LpxA subfamily.</text>
</comment>
<dbReference type="InterPro" id="IPR001451">
    <property type="entry name" value="Hexapep"/>
</dbReference>
<dbReference type="Gene3D" id="1.20.1180.10">
    <property type="entry name" value="Udp N-acetylglucosamine O-acyltransferase, C-terminal domain"/>
    <property type="match status" value="1"/>
</dbReference>
<dbReference type="OrthoDB" id="9807278at2"/>
<dbReference type="NCBIfam" id="NF003657">
    <property type="entry name" value="PRK05289.1"/>
    <property type="match status" value="1"/>
</dbReference>
<comment type="subcellular location">
    <subcellularLocation>
        <location evidence="6">Cytoplasm</location>
    </subcellularLocation>
</comment>
<dbReference type="GO" id="GO:0009245">
    <property type="term" value="P:lipid A biosynthetic process"/>
    <property type="evidence" value="ECO:0007669"/>
    <property type="project" value="UniProtKB-UniRule"/>
</dbReference>
<dbReference type="EMBL" id="CP032509">
    <property type="protein sequence ID" value="AZN72093.1"/>
    <property type="molecule type" value="Genomic_DNA"/>
</dbReference>
<keyword evidence="2 6" id="KW-0441">Lipid A biosynthesis</keyword>
<gene>
    <name evidence="6 8" type="primary">lpxA</name>
    <name evidence="8" type="ORF">D5400_13155</name>
</gene>
<reference evidence="8 9" key="1">
    <citation type="submission" date="2018-09" db="EMBL/GenBank/DDBJ databases">
        <title>Marinorhizobium profundi gen. nov., sp. nov., isolated from a deep-sea sediment sample from the New Britain Trench and proposal of Marinorhizobiaceae fam. nov. in the order Rhizobiales of the class Alphaproteobacteria.</title>
        <authorList>
            <person name="Cao J."/>
        </authorList>
    </citation>
    <scope>NUCLEOTIDE SEQUENCE [LARGE SCALE GENOMIC DNA]</scope>
    <source>
        <strain evidence="8 9">WS11</strain>
    </source>
</reference>
<dbReference type="PIRSF" id="PIRSF000456">
    <property type="entry name" value="UDP-GlcNAc_acltr"/>
    <property type="match status" value="1"/>
</dbReference>
<keyword evidence="5 6" id="KW-0012">Acyltransferase</keyword>
<organism evidence="8 9">
    <name type="scientific">Georhizobium profundi</name>
    <dbReference type="NCBI Taxonomy" id="2341112"/>
    <lineage>
        <taxon>Bacteria</taxon>
        <taxon>Pseudomonadati</taxon>
        <taxon>Pseudomonadota</taxon>
        <taxon>Alphaproteobacteria</taxon>
        <taxon>Hyphomicrobiales</taxon>
        <taxon>Rhizobiaceae</taxon>
        <taxon>Georhizobium</taxon>
    </lineage>
</organism>
<dbReference type="InterPro" id="IPR037157">
    <property type="entry name" value="Acetyltransf_C_sf"/>
</dbReference>
<dbReference type="InterPro" id="IPR011004">
    <property type="entry name" value="Trimer_LpxA-like_sf"/>
</dbReference>